<feature type="compositionally biased region" description="Gly residues" evidence="1">
    <location>
        <begin position="74"/>
        <end position="87"/>
    </location>
</feature>
<evidence type="ECO:0000256" key="2">
    <source>
        <dbReference type="SAM" id="SignalP"/>
    </source>
</evidence>
<comment type="caution">
    <text evidence="3">The sequence shown here is derived from an EMBL/GenBank/DDBJ whole genome shotgun (WGS) entry which is preliminary data.</text>
</comment>
<protein>
    <recommendedName>
        <fullName evidence="5">Photosynthesis system II assembly factor Ycf48/Hcf136-like domain-containing protein</fullName>
    </recommendedName>
</protein>
<dbReference type="RefSeq" id="WP_044646750.1">
    <property type="nucleotide sequence ID" value="NZ_JTHP01000026.1"/>
</dbReference>
<dbReference type="AlphaFoldDB" id="A0A0D7X198"/>
<evidence type="ECO:0000256" key="1">
    <source>
        <dbReference type="SAM" id="MobiDB-lite"/>
    </source>
</evidence>
<feature type="region of interest" description="Disordered" evidence="1">
    <location>
        <begin position="24"/>
        <end position="90"/>
    </location>
</feature>
<evidence type="ECO:0008006" key="5">
    <source>
        <dbReference type="Google" id="ProtNLM"/>
    </source>
</evidence>
<proteinExistence type="predicted"/>
<reference evidence="3 4" key="1">
    <citation type="submission" date="2014-11" db="EMBL/GenBank/DDBJ databases">
        <title>Draft Genome Sequences of Paenibacillus polymyxa NRRL B-30509 and Paenibacillus terrae NRRL B-30644, Strains from a Poultry Environment that Produce Tridecaptin A and Paenicidins.</title>
        <authorList>
            <person name="van Belkum M.J."/>
            <person name="Lohans C.T."/>
            <person name="Vederas J.C."/>
        </authorList>
    </citation>
    <scope>NUCLEOTIDE SEQUENCE [LARGE SCALE GENOMIC DNA]</scope>
    <source>
        <strain evidence="3 4">NRRL B-30644</strain>
    </source>
</reference>
<accession>A0A0D7X198</accession>
<dbReference type="PATRIC" id="fig|159743.3.peg.3159"/>
<feature type="signal peptide" evidence="2">
    <location>
        <begin position="1"/>
        <end position="19"/>
    </location>
</feature>
<organism evidence="3 4">
    <name type="scientific">Paenibacillus terrae</name>
    <dbReference type="NCBI Taxonomy" id="159743"/>
    <lineage>
        <taxon>Bacteria</taxon>
        <taxon>Bacillati</taxon>
        <taxon>Bacillota</taxon>
        <taxon>Bacilli</taxon>
        <taxon>Bacillales</taxon>
        <taxon>Paenibacillaceae</taxon>
        <taxon>Paenibacillus</taxon>
    </lineage>
</organism>
<keyword evidence="4" id="KW-1185">Reference proteome</keyword>
<dbReference type="SUPFAM" id="SSF110296">
    <property type="entry name" value="Oligoxyloglucan reducing end-specific cellobiohydrolase"/>
    <property type="match status" value="1"/>
</dbReference>
<gene>
    <name evidence="3" type="ORF">QD47_14195</name>
</gene>
<keyword evidence="2" id="KW-0732">Signal</keyword>
<dbReference type="InterPro" id="IPR015943">
    <property type="entry name" value="WD40/YVTN_repeat-like_dom_sf"/>
</dbReference>
<sequence>MKKKLPAWALLLAVSIMTAGCGAGATQAGQTGQQEQNGQTVQDGKKGSASAQPGASGTAVNTPGQQTASDGKNGTTGGTGVASGAGGQASTDANAAKVRMDDVTALRLIDGKSGWIGGKGWIARTDTGTSGSAGAAWDVQYQGQGTVQQIFALNGQQAWAVMADSGSLLATQDGGKRWESIGTVPKQGQAGFLHFVSSKEGFTGNQYTKDGGQTWSALPVPDHTVGQPYYHDQQNGWAVTQSKEGSFGILHTTNGGQKWTTALSRTTEAPLNGVIIRSVERGNAWIELVGDTGMNQTSYSLWHTADSGQSWRAVLSNATAGGGPAPGISQQDHQVPKNEGAAPGMLYAVNSSTALMGGYCAPCDKPNTIGWTNDGGKMWNNGKQSFDGYGSQQIGMANAKEGWAIFSDSEKAPVMYTTSDGGQHWTQSHVFDKPAASGS</sequence>
<feature type="compositionally biased region" description="Polar residues" evidence="1">
    <location>
        <begin position="49"/>
        <end position="73"/>
    </location>
</feature>
<dbReference type="OrthoDB" id="2661955at2"/>
<feature type="chain" id="PRO_5039626394" description="Photosynthesis system II assembly factor Ycf48/Hcf136-like domain-containing protein" evidence="2">
    <location>
        <begin position="20"/>
        <end position="439"/>
    </location>
</feature>
<dbReference type="EMBL" id="JTHP01000026">
    <property type="protein sequence ID" value="KJD45009.1"/>
    <property type="molecule type" value="Genomic_DNA"/>
</dbReference>
<evidence type="ECO:0000313" key="4">
    <source>
        <dbReference type="Proteomes" id="UP000032534"/>
    </source>
</evidence>
<dbReference type="PROSITE" id="PS51257">
    <property type="entry name" value="PROKAR_LIPOPROTEIN"/>
    <property type="match status" value="1"/>
</dbReference>
<dbReference type="Gene3D" id="2.130.10.10">
    <property type="entry name" value="YVTN repeat-like/Quinoprotein amine dehydrogenase"/>
    <property type="match status" value="1"/>
</dbReference>
<name>A0A0D7X198_9BACL</name>
<evidence type="ECO:0000313" key="3">
    <source>
        <dbReference type="EMBL" id="KJD45009.1"/>
    </source>
</evidence>
<feature type="compositionally biased region" description="Low complexity" evidence="1">
    <location>
        <begin position="24"/>
        <end position="42"/>
    </location>
</feature>
<dbReference type="Proteomes" id="UP000032534">
    <property type="component" value="Unassembled WGS sequence"/>
</dbReference>